<sequence>MLPPTRFTFFSLDPTKQQKHRTLGEWFLHGFGGFGASVSSSTSSSSFGSFWNNELLSVERLESLEVEVEFPLSSWAYLFCLAACILIRHEYHYLM</sequence>
<reference evidence="1 2" key="1">
    <citation type="submission" date="2014-02" db="EMBL/GenBank/DDBJ databases">
        <title>Single nucleus genome sequencing reveals high similarity among nuclei of an endomycorrhizal fungus.</title>
        <authorList>
            <person name="Lin K."/>
            <person name="Geurts R."/>
            <person name="Zhang Z."/>
            <person name="Limpens E."/>
            <person name="Saunders D.G."/>
            <person name="Mu D."/>
            <person name="Pang E."/>
            <person name="Cao H."/>
            <person name="Cha H."/>
            <person name="Lin T."/>
            <person name="Zhou Q."/>
            <person name="Shang Y."/>
            <person name="Li Y."/>
            <person name="Ivanov S."/>
            <person name="Sharma T."/>
            <person name="Velzen R.V."/>
            <person name="Ruijter N.D."/>
            <person name="Aanen D.K."/>
            <person name="Win J."/>
            <person name="Kamoun S."/>
            <person name="Bisseling T."/>
            <person name="Huang S."/>
        </authorList>
    </citation>
    <scope>NUCLEOTIDE SEQUENCE [LARGE SCALE GENOMIC DNA]</scope>
    <source>
        <strain evidence="2">DAOM197198w</strain>
    </source>
</reference>
<evidence type="ECO:0000313" key="2">
    <source>
        <dbReference type="Proteomes" id="UP000022910"/>
    </source>
</evidence>
<name>A0A015IJ15_RHIIW</name>
<proteinExistence type="predicted"/>
<dbReference type="Proteomes" id="UP000022910">
    <property type="component" value="Unassembled WGS sequence"/>
</dbReference>
<dbReference type="HOGENOM" id="CLU_2373948_0_0_1"/>
<organism evidence="1 2">
    <name type="scientific">Rhizophagus irregularis (strain DAOM 197198w)</name>
    <name type="common">Glomus intraradices</name>
    <dbReference type="NCBI Taxonomy" id="1432141"/>
    <lineage>
        <taxon>Eukaryota</taxon>
        <taxon>Fungi</taxon>
        <taxon>Fungi incertae sedis</taxon>
        <taxon>Mucoromycota</taxon>
        <taxon>Glomeromycotina</taxon>
        <taxon>Glomeromycetes</taxon>
        <taxon>Glomerales</taxon>
        <taxon>Glomeraceae</taxon>
        <taxon>Rhizophagus</taxon>
    </lineage>
</organism>
<keyword evidence="2" id="KW-1185">Reference proteome</keyword>
<accession>A0A015IJ15</accession>
<protein>
    <submittedName>
        <fullName evidence="1">Uncharacterized protein</fullName>
    </submittedName>
</protein>
<dbReference type="EMBL" id="JEMT01028625">
    <property type="protein sequence ID" value="EXX54090.1"/>
    <property type="molecule type" value="Genomic_DNA"/>
</dbReference>
<comment type="caution">
    <text evidence="1">The sequence shown here is derived from an EMBL/GenBank/DDBJ whole genome shotgun (WGS) entry which is preliminary data.</text>
</comment>
<dbReference type="AlphaFoldDB" id="A0A015IJ15"/>
<evidence type="ECO:0000313" key="1">
    <source>
        <dbReference type="EMBL" id="EXX54090.1"/>
    </source>
</evidence>
<gene>
    <name evidence="1" type="ORF">RirG_237800</name>
</gene>